<name>A0A8B6M5U5_METTU</name>
<protein>
    <submittedName>
        <fullName evidence="10">Putative cystathionine beta-lyase</fullName>
        <ecNumber evidence="10">4.4.1.8</ecNumber>
    </submittedName>
</protein>
<dbReference type="Gene3D" id="3.90.1150.10">
    <property type="entry name" value="Aspartate Aminotransferase, domain 1"/>
    <property type="match status" value="1"/>
</dbReference>
<organism evidence="10 11">
    <name type="scientific">Methylocella tundrae</name>
    <dbReference type="NCBI Taxonomy" id="227605"/>
    <lineage>
        <taxon>Bacteria</taxon>
        <taxon>Pseudomonadati</taxon>
        <taxon>Pseudomonadota</taxon>
        <taxon>Alphaproteobacteria</taxon>
        <taxon>Hyphomicrobiales</taxon>
        <taxon>Beijerinckiaceae</taxon>
        <taxon>Methylocella</taxon>
    </lineage>
</organism>
<comment type="catalytic activity">
    <reaction evidence="7">
        <text>an S-substituted L-cysteine + H2O = a thiol + pyruvate + NH4(+)</text>
        <dbReference type="Rhea" id="RHEA:18121"/>
        <dbReference type="ChEBI" id="CHEBI:15361"/>
        <dbReference type="ChEBI" id="CHEBI:15377"/>
        <dbReference type="ChEBI" id="CHEBI:28938"/>
        <dbReference type="ChEBI" id="CHEBI:29256"/>
        <dbReference type="ChEBI" id="CHEBI:58717"/>
        <dbReference type="EC" id="4.4.1.13"/>
    </reaction>
</comment>
<sequence length="395" mass="43164">MIETTEKDRKNLKTRTKLVYAGRHPSEQHGFVNTPIYRGSTVLFPTFHDLVTRNAEFTYGTQGSPTTKALTDAWTELSGAAGTILAPTGLAAITLALLTAVKAGDHILVTDSIYRPSRIFCDTILARMGVETTYFDPWISHKVEHLIRPNTSVIFLETPGSQSFELPDVPAIAALARAKGVCVILDNTWATPLFFPPHERGADMAIEAGTKYLSGHSDLLLGLVSANAEWLGRLSATADAFAMCAGPEDVFLALRGLRTLELRLREAQRQALDIARWLEGRREVAAVLHPALPSCPGHALWKRDFSGSSGLFSVLLAPCSQRAVAAMLDGLELFGMGFSWGGFESLVIPFDCRSYRTATPWNPPGPALRFNIGLEDVEDLKADLDRGFERLRKAG</sequence>
<dbReference type="PANTHER" id="PTHR43500:SF1">
    <property type="entry name" value="CYSTATHIONINE BETA-LYASE-RELATED"/>
    <property type="match status" value="1"/>
</dbReference>
<dbReference type="InterPro" id="IPR015421">
    <property type="entry name" value="PyrdxlP-dep_Trfase_major"/>
</dbReference>
<dbReference type="InterPro" id="IPR006233">
    <property type="entry name" value="Cys_b_lyase_bac"/>
</dbReference>
<evidence type="ECO:0000256" key="6">
    <source>
        <dbReference type="ARBA" id="ARBA00047517"/>
    </source>
</evidence>
<dbReference type="RefSeq" id="WP_174512337.1">
    <property type="nucleotide sequence ID" value="NZ_CABFMQ020000078.1"/>
</dbReference>
<reference evidence="10 11" key="1">
    <citation type="submission" date="2019-05" db="EMBL/GenBank/DDBJ databases">
        <authorList>
            <person name="Farhan Ul Haque M."/>
        </authorList>
    </citation>
    <scope>NUCLEOTIDE SEQUENCE [LARGE SCALE GENOMIC DNA]</scope>
    <source>
        <strain evidence="10">2</strain>
    </source>
</reference>
<dbReference type="PROSITE" id="PS00868">
    <property type="entry name" value="CYS_MET_METAB_PP"/>
    <property type="match status" value="1"/>
</dbReference>
<evidence type="ECO:0000313" key="10">
    <source>
        <dbReference type="EMBL" id="VTZ50198.1"/>
    </source>
</evidence>
<dbReference type="FunFam" id="3.40.640.10:FF:000046">
    <property type="entry name" value="Cystathionine gamma-lyase"/>
    <property type="match status" value="1"/>
</dbReference>
<evidence type="ECO:0000313" key="11">
    <source>
        <dbReference type="Proteomes" id="UP000485880"/>
    </source>
</evidence>
<keyword evidence="3 8" id="KW-0663">Pyridoxal phosphate</keyword>
<dbReference type="GO" id="GO:0019450">
    <property type="term" value="P:L-cysteine catabolic process to pyruvate"/>
    <property type="evidence" value="ECO:0007669"/>
    <property type="project" value="TreeGrafter"/>
</dbReference>
<evidence type="ECO:0000256" key="4">
    <source>
        <dbReference type="ARBA" id="ARBA00023239"/>
    </source>
</evidence>
<gene>
    <name evidence="10" type="primary">metC</name>
    <name evidence="10" type="ORF">MPC4_210005</name>
</gene>
<feature type="modified residue" description="N6-(pyridoxal phosphate)lysine" evidence="8">
    <location>
        <position position="211"/>
    </location>
</feature>
<keyword evidence="4 10" id="KW-0456">Lyase</keyword>
<dbReference type="GO" id="GO:0030170">
    <property type="term" value="F:pyridoxal phosphate binding"/>
    <property type="evidence" value="ECO:0007669"/>
    <property type="project" value="InterPro"/>
</dbReference>
<proteinExistence type="inferred from homology"/>
<dbReference type="InterPro" id="IPR015422">
    <property type="entry name" value="PyrdxlP-dep_Trfase_small"/>
</dbReference>
<dbReference type="GO" id="GO:0019346">
    <property type="term" value="P:transsulfuration"/>
    <property type="evidence" value="ECO:0007669"/>
    <property type="project" value="InterPro"/>
</dbReference>
<keyword evidence="11" id="KW-1185">Reference proteome</keyword>
<dbReference type="InterPro" id="IPR015424">
    <property type="entry name" value="PyrdxlP-dep_Trfase"/>
</dbReference>
<comment type="pathway">
    <text evidence="5">Amino-acid biosynthesis; L-methionine biosynthesis via de novo pathway; L-homocysteine from L-cystathionine: step 1/1.</text>
</comment>
<dbReference type="Gene3D" id="3.40.640.10">
    <property type="entry name" value="Type I PLP-dependent aspartate aminotransferase-like (Major domain)"/>
    <property type="match status" value="1"/>
</dbReference>
<evidence type="ECO:0000256" key="9">
    <source>
        <dbReference type="RuleBase" id="RU362118"/>
    </source>
</evidence>
<comment type="cofactor">
    <cofactor evidence="1 9">
        <name>pyridoxal 5'-phosphate</name>
        <dbReference type="ChEBI" id="CHEBI:597326"/>
    </cofactor>
</comment>
<comment type="catalytic activity">
    <reaction evidence="6">
        <text>L,L-cystathionine + H2O = L-homocysteine + pyruvate + NH4(+)</text>
        <dbReference type="Rhea" id="RHEA:13965"/>
        <dbReference type="ChEBI" id="CHEBI:15361"/>
        <dbReference type="ChEBI" id="CHEBI:15377"/>
        <dbReference type="ChEBI" id="CHEBI:28938"/>
        <dbReference type="ChEBI" id="CHEBI:58161"/>
        <dbReference type="ChEBI" id="CHEBI:58199"/>
    </reaction>
</comment>
<dbReference type="Pfam" id="PF01053">
    <property type="entry name" value="Cys_Met_Meta_PP"/>
    <property type="match status" value="1"/>
</dbReference>
<dbReference type="PANTHER" id="PTHR43500">
    <property type="entry name" value="CYSTATHIONINE BETA-LYASE-RELATED"/>
    <property type="match status" value="1"/>
</dbReference>
<evidence type="ECO:0000256" key="2">
    <source>
        <dbReference type="ARBA" id="ARBA00009077"/>
    </source>
</evidence>
<evidence type="ECO:0000256" key="5">
    <source>
        <dbReference type="ARBA" id="ARBA00046315"/>
    </source>
</evidence>
<evidence type="ECO:0000256" key="3">
    <source>
        <dbReference type="ARBA" id="ARBA00022898"/>
    </source>
</evidence>
<dbReference type="EC" id="4.4.1.8" evidence="10"/>
<dbReference type="PIRSF" id="PIRSF001434">
    <property type="entry name" value="CGS"/>
    <property type="match status" value="1"/>
</dbReference>
<comment type="caution">
    <text evidence="10">The sequence shown here is derived from an EMBL/GenBank/DDBJ whole genome shotgun (WGS) entry which is preliminary data.</text>
</comment>
<evidence type="ECO:0000256" key="1">
    <source>
        <dbReference type="ARBA" id="ARBA00001933"/>
    </source>
</evidence>
<dbReference type="AlphaFoldDB" id="A0A8B6M5U5"/>
<dbReference type="GO" id="GO:0047804">
    <property type="term" value="F:cysteine-S-conjugate beta-lyase activity"/>
    <property type="evidence" value="ECO:0007669"/>
    <property type="project" value="UniProtKB-EC"/>
</dbReference>
<dbReference type="InterPro" id="IPR054542">
    <property type="entry name" value="Cys_met_metab_PP"/>
</dbReference>
<dbReference type="InterPro" id="IPR000277">
    <property type="entry name" value="Cys/Met-Metab_PyrdxlP-dep_enz"/>
</dbReference>
<dbReference type="NCBIfam" id="TIGR01324">
    <property type="entry name" value="cysta_beta_ly_B"/>
    <property type="match status" value="1"/>
</dbReference>
<evidence type="ECO:0000256" key="7">
    <source>
        <dbReference type="ARBA" id="ARBA00047625"/>
    </source>
</evidence>
<dbReference type="Proteomes" id="UP000485880">
    <property type="component" value="Unassembled WGS sequence"/>
</dbReference>
<evidence type="ECO:0000256" key="8">
    <source>
        <dbReference type="PIRSR" id="PIRSR001434-2"/>
    </source>
</evidence>
<dbReference type="SUPFAM" id="SSF53383">
    <property type="entry name" value="PLP-dependent transferases"/>
    <property type="match status" value="1"/>
</dbReference>
<accession>A0A8B6M5U5</accession>
<comment type="similarity">
    <text evidence="2 9">Belongs to the trans-sulfuration enzymes family.</text>
</comment>
<dbReference type="EMBL" id="CABFMQ020000078">
    <property type="protein sequence ID" value="VTZ50198.1"/>
    <property type="molecule type" value="Genomic_DNA"/>
</dbReference>